<proteinExistence type="predicted"/>
<sequence length="39" mass="4321">MAAVVRVGATRFATLFPTCINDPFVQRSATICPHVNRFL</sequence>
<name>A0A2Z5FS83_9BACT</name>
<organism evidence="1 2">
    <name type="scientific">Acidisarcina polymorpha</name>
    <dbReference type="NCBI Taxonomy" id="2211140"/>
    <lineage>
        <taxon>Bacteria</taxon>
        <taxon>Pseudomonadati</taxon>
        <taxon>Acidobacteriota</taxon>
        <taxon>Terriglobia</taxon>
        <taxon>Terriglobales</taxon>
        <taxon>Acidobacteriaceae</taxon>
        <taxon>Acidisarcina</taxon>
    </lineage>
</organism>
<dbReference type="KEGG" id="abas:ACPOL_0245"/>
<dbReference type="EMBL" id="CP030840">
    <property type="protein sequence ID" value="AXC09630.1"/>
    <property type="molecule type" value="Genomic_DNA"/>
</dbReference>
<protein>
    <submittedName>
        <fullName evidence="1">Uncharacterized protein</fullName>
    </submittedName>
</protein>
<reference evidence="1 2" key="1">
    <citation type="journal article" date="2018" name="Front. Microbiol.">
        <title>Hydrolytic Capabilities as a Key to Environmental Success: Chitinolytic and Cellulolytic Acidobacteria From Acidic Sub-arctic Soils and Boreal Peatlands.</title>
        <authorList>
            <person name="Belova S.E."/>
            <person name="Ravin N.V."/>
            <person name="Pankratov T.A."/>
            <person name="Rakitin A.L."/>
            <person name="Ivanova A.A."/>
            <person name="Beletsky A.V."/>
            <person name="Mardanov A.V."/>
            <person name="Sinninghe Damste J.S."/>
            <person name="Dedysh S.N."/>
        </authorList>
    </citation>
    <scope>NUCLEOTIDE SEQUENCE [LARGE SCALE GENOMIC DNA]</scope>
    <source>
        <strain evidence="1 2">SBC82</strain>
    </source>
</reference>
<keyword evidence="2" id="KW-1185">Reference proteome</keyword>
<dbReference type="AlphaFoldDB" id="A0A2Z5FS83"/>
<evidence type="ECO:0000313" key="1">
    <source>
        <dbReference type="EMBL" id="AXC09630.1"/>
    </source>
</evidence>
<gene>
    <name evidence="1" type="ORF">ACPOL_0245</name>
</gene>
<evidence type="ECO:0000313" key="2">
    <source>
        <dbReference type="Proteomes" id="UP000253606"/>
    </source>
</evidence>
<accession>A0A2Z5FS83</accession>
<dbReference type="Proteomes" id="UP000253606">
    <property type="component" value="Chromosome"/>
</dbReference>